<protein>
    <submittedName>
        <fullName evidence="6">NR LBD domain-containing protein</fullName>
    </submittedName>
</protein>
<evidence type="ECO:0000256" key="2">
    <source>
        <dbReference type="ARBA" id="ARBA00023163"/>
    </source>
</evidence>
<dbReference type="WBParaSite" id="PDA_v2.g26214.t1">
    <property type="protein sequence ID" value="PDA_v2.g26214.t1"/>
    <property type="gene ID" value="PDA_v2.g26214"/>
</dbReference>
<proteinExistence type="predicted"/>
<dbReference type="Gene3D" id="1.10.565.10">
    <property type="entry name" value="Retinoid X Receptor"/>
    <property type="match status" value="1"/>
</dbReference>
<name>A0A914Q4E1_9BILA</name>
<reference evidence="6" key="1">
    <citation type="submission" date="2022-11" db="UniProtKB">
        <authorList>
            <consortium name="WormBaseParasite"/>
        </authorList>
    </citation>
    <scope>IDENTIFICATION</scope>
</reference>
<dbReference type="Proteomes" id="UP000887578">
    <property type="component" value="Unplaced"/>
</dbReference>
<dbReference type="GO" id="GO:0003700">
    <property type="term" value="F:DNA-binding transcription factor activity"/>
    <property type="evidence" value="ECO:0007669"/>
    <property type="project" value="TreeGrafter"/>
</dbReference>
<dbReference type="PROSITE" id="PS51843">
    <property type="entry name" value="NR_LBD"/>
    <property type="match status" value="1"/>
</dbReference>
<dbReference type="PANTHER" id="PTHR46011">
    <property type="entry name" value="NUCLEAR HORMONE RECEPTOR FAMILY MEMBER NHR-86-RELATED"/>
    <property type="match status" value="1"/>
</dbReference>
<dbReference type="GO" id="GO:0005634">
    <property type="term" value="C:nucleus"/>
    <property type="evidence" value="ECO:0007669"/>
    <property type="project" value="TreeGrafter"/>
</dbReference>
<evidence type="ECO:0000256" key="3">
    <source>
        <dbReference type="ARBA" id="ARBA00023170"/>
    </source>
</evidence>
<evidence type="ECO:0000313" key="5">
    <source>
        <dbReference type="Proteomes" id="UP000887578"/>
    </source>
</evidence>
<keyword evidence="1" id="KW-0805">Transcription regulation</keyword>
<dbReference type="SUPFAM" id="SSF48508">
    <property type="entry name" value="Nuclear receptor ligand-binding domain"/>
    <property type="match status" value="1"/>
</dbReference>
<evidence type="ECO:0000256" key="1">
    <source>
        <dbReference type="ARBA" id="ARBA00023015"/>
    </source>
</evidence>
<dbReference type="InterPro" id="IPR035500">
    <property type="entry name" value="NHR-like_dom_sf"/>
</dbReference>
<dbReference type="AlphaFoldDB" id="A0A914Q4E1"/>
<dbReference type="Pfam" id="PF00104">
    <property type="entry name" value="Hormone_recep"/>
    <property type="match status" value="1"/>
</dbReference>
<feature type="domain" description="NR LBD" evidence="4">
    <location>
        <begin position="1"/>
        <end position="159"/>
    </location>
</feature>
<keyword evidence="5" id="KW-1185">Reference proteome</keyword>
<accession>A0A914Q4E1</accession>
<dbReference type="InterPro" id="IPR000536">
    <property type="entry name" value="Nucl_hrmn_rcpt_lig-bd"/>
</dbReference>
<keyword evidence="3" id="KW-0675">Receptor</keyword>
<sequence length="159" mass="18982">MFMLLRDYYVSFEHFGTDSKEFRCLIDNYQYVDAKTSSESLEVDLQNDGSKIFVVPFEERLKRLHNDFKNINATFEEFCYICIIALWSFHSLPQISQSTQELGNKIVENASMKLHEYYVKEMRMTDYAGRQAKLFKIAIMVEVNRIFVFIVFKKTFFRL</sequence>
<dbReference type="PANTHER" id="PTHR46011:SF6">
    <property type="entry name" value="HIGH ZINC ACTIVATED NUCLEAR RECEPTOR PROTEIN"/>
    <property type="match status" value="1"/>
</dbReference>
<evidence type="ECO:0000259" key="4">
    <source>
        <dbReference type="PROSITE" id="PS51843"/>
    </source>
</evidence>
<keyword evidence="2" id="KW-0804">Transcription</keyword>
<evidence type="ECO:0000313" key="6">
    <source>
        <dbReference type="WBParaSite" id="PDA_v2.g26214.t1"/>
    </source>
</evidence>
<organism evidence="5 6">
    <name type="scientific">Panagrolaimus davidi</name>
    <dbReference type="NCBI Taxonomy" id="227884"/>
    <lineage>
        <taxon>Eukaryota</taxon>
        <taxon>Metazoa</taxon>
        <taxon>Ecdysozoa</taxon>
        <taxon>Nematoda</taxon>
        <taxon>Chromadorea</taxon>
        <taxon>Rhabditida</taxon>
        <taxon>Tylenchina</taxon>
        <taxon>Panagrolaimomorpha</taxon>
        <taxon>Panagrolaimoidea</taxon>
        <taxon>Panagrolaimidae</taxon>
        <taxon>Panagrolaimus</taxon>
    </lineage>
</organism>